<dbReference type="PRINTS" id="PR00081">
    <property type="entry name" value="GDHRDH"/>
</dbReference>
<dbReference type="Proteomes" id="UP000540989">
    <property type="component" value="Unassembled WGS sequence"/>
</dbReference>
<dbReference type="SUPFAM" id="SSF51735">
    <property type="entry name" value="NAD(P)-binding Rossmann-fold domains"/>
    <property type="match status" value="1"/>
</dbReference>
<dbReference type="InterPro" id="IPR020904">
    <property type="entry name" value="Sc_DH/Rdtase_CS"/>
</dbReference>
<name>A0A7W7ZBT4_9BACT</name>
<gene>
    <name evidence="3" type="ORF">HDF16_001633</name>
</gene>
<evidence type="ECO:0000313" key="4">
    <source>
        <dbReference type="Proteomes" id="UP000540989"/>
    </source>
</evidence>
<dbReference type="InterPro" id="IPR036291">
    <property type="entry name" value="NAD(P)-bd_dom_sf"/>
</dbReference>
<sequence length="260" mass="26629">MKLAGKKGLITGGNSGIGLATARLFIAEGAQVAITGRDQETIDEAIAELGPNARGYRADVTIAADRQQLFAALAEDFGKLDIVFANAGISGKTPTGSTDEAVFENIIHINLNGAFFTVNSAAPLLNDGGSVIFNGSVHNHLGQPGMAAYAATKGGLVSMARAIAADLAPRGIRVNVVAPGATKTPIWSRGGRANAPAEESAKLAKFVASAIPLGRWGEPEELAKAVLFLASDDSSYVNAIELTVDGGVTGAPWGSSIFRG</sequence>
<dbReference type="EMBL" id="JACHIP010000002">
    <property type="protein sequence ID" value="MBB5056948.1"/>
    <property type="molecule type" value="Genomic_DNA"/>
</dbReference>
<accession>A0A7W7ZBT4</accession>
<comment type="caution">
    <text evidence="3">The sequence shown here is derived from an EMBL/GenBank/DDBJ whole genome shotgun (WGS) entry which is preliminary data.</text>
</comment>
<dbReference type="CDD" id="cd05233">
    <property type="entry name" value="SDR_c"/>
    <property type="match status" value="1"/>
</dbReference>
<organism evidence="3 4">
    <name type="scientific">Granulicella aggregans</name>
    <dbReference type="NCBI Taxonomy" id="474949"/>
    <lineage>
        <taxon>Bacteria</taxon>
        <taxon>Pseudomonadati</taxon>
        <taxon>Acidobacteriota</taxon>
        <taxon>Terriglobia</taxon>
        <taxon>Terriglobales</taxon>
        <taxon>Acidobacteriaceae</taxon>
        <taxon>Granulicella</taxon>
    </lineage>
</organism>
<keyword evidence="4" id="KW-1185">Reference proteome</keyword>
<comment type="similarity">
    <text evidence="1">Belongs to the short-chain dehydrogenases/reductases (SDR) family.</text>
</comment>
<dbReference type="AlphaFoldDB" id="A0A7W7ZBT4"/>
<dbReference type="PROSITE" id="PS00061">
    <property type="entry name" value="ADH_SHORT"/>
    <property type="match status" value="1"/>
</dbReference>
<dbReference type="PANTHER" id="PTHR43669">
    <property type="entry name" value="5-KETO-D-GLUCONATE 5-REDUCTASE"/>
    <property type="match status" value="1"/>
</dbReference>
<protein>
    <submittedName>
        <fullName evidence="3">NAD(P)-dependent dehydrogenase (Short-subunit alcohol dehydrogenase family)</fullName>
    </submittedName>
</protein>
<dbReference type="GO" id="GO:0016491">
    <property type="term" value="F:oxidoreductase activity"/>
    <property type="evidence" value="ECO:0007669"/>
    <property type="project" value="UniProtKB-KW"/>
</dbReference>
<dbReference type="Pfam" id="PF13561">
    <property type="entry name" value="adh_short_C2"/>
    <property type="match status" value="1"/>
</dbReference>
<evidence type="ECO:0000313" key="3">
    <source>
        <dbReference type="EMBL" id="MBB5056948.1"/>
    </source>
</evidence>
<keyword evidence="2" id="KW-0560">Oxidoreductase</keyword>
<proteinExistence type="inferred from homology"/>
<dbReference type="FunFam" id="3.40.50.720:FF:000084">
    <property type="entry name" value="Short-chain dehydrogenase reductase"/>
    <property type="match status" value="1"/>
</dbReference>
<dbReference type="Gene3D" id="3.40.50.720">
    <property type="entry name" value="NAD(P)-binding Rossmann-like Domain"/>
    <property type="match status" value="1"/>
</dbReference>
<dbReference type="RefSeq" id="WP_184215324.1">
    <property type="nucleotide sequence ID" value="NZ_JACHIP010000002.1"/>
</dbReference>
<reference evidence="3 4" key="1">
    <citation type="submission" date="2020-08" db="EMBL/GenBank/DDBJ databases">
        <title>Genomic Encyclopedia of Type Strains, Phase IV (KMG-V): Genome sequencing to study the core and pangenomes of soil and plant-associated prokaryotes.</title>
        <authorList>
            <person name="Whitman W."/>
        </authorList>
    </citation>
    <scope>NUCLEOTIDE SEQUENCE [LARGE SCALE GENOMIC DNA]</scope>
    <source>
        <strain evidence="3 4">M8UP14</strain>
    </source>
</reference>
<dbReference type="PRINTS" id="PR00080">
    <property type="entry name" value="SDRFAMILY"/>
</dbReference>
<evidence type="ECO:0000256" key="1">
    <source>
        <dbReference type="ARBA" id="ARBA00006484"/>
    </source>
</evidence>
<dbReference type="InterPro" id="IPR002347">
    <property type="entry name" value="SDR_fam"/>
</dbReference>
<evidence type="ECO:0000256" key="2">
    <source>
        <dbReference type="ARBA" id="ARBA00023002"/>
    </source>
</evidence>
<dbReference type="PANTHER" id="PTHR43669:SF3">
    <property type="entry name" value="ALCOHOL DEHYDROGENASE, PUTATIVE (AFU_ORTHOLOGUE AFUA_3G03445)-RELATED"/>
    <property type="match status" value="1"/>
</dbReference>